<feature type="domain" description="AMP-dependent synthetase/ligase" evidence="2">
    <location>
        <begin position="27"/>
        <end position="416"/>
    </location>
</feature>
<dbReference type="InterPro" id="IPR025110">
    <property type="entry name" value="AMP-bd_C"/>
</dbReference>
<gene>
    <name evidence="4" type="ORF">K9W45_00875</name>
</gene>
<dbReference type="Gene3D" id="3.40.50.980">
    <property type="match status" value="2"/>
</dbReference>
<reference evidence="4" key="1">
    <citation type="journal article" date="2022" name="Nat. Microbiol.">
        <title>Unique mobile elements and scalable gene flow at the prokaryote-eukaryote boundary revealed by circularized Asgard archaea genomes.</title>
        <authorList>
            <person name="Wu F."/>
            <person name="Speth D.R."/>
            <person name="Philosof A."/>
            <person name="Cremiere A."/>
            <person name="Narayanan A."/>
            <person name="Barco R.A."/>
            <person name="Connon S.A."/>
            <person name="Amend J.P."/>
            <person name="Antoshechkin I.A."/>
            <person name="Orphan V.J."/>
        </authorList>
    </citation>
    <scope>NUCLEOTIDE SEQUENCE</scope>
    <source>
        <strain evidence="4">PM71</strain>
    </source>
</reference>
<dbReference type="Proteomes" id="UP001201020">
    <property type="component" value="Chromosome"/>
</dbReference>
<evidence type="ECO:0000259" key="3">
    <source>
        <dbReference type="Pfam" id="PF13193"/>
    </source>
</evidence>
<comment type="similarity">
    <text evidence="1">Belongs to the ATP-dependent AMP-binding enzyme family.</text>
</comment>
<evidence type="ECO:0000259" key="2">
    <source>
        <dbReference type="Pfam" id="PF00501"/>
    </source>
</evidence>
<accession>A0A9Y1BL55</accession>
<organism evidence="4">
    <name type="scientific">Candidatus Heimdallarchaeum aukensis</name>
    <dbReference type="NCBI Taxonomy" id="2876573"/>
    <lineage>
        <taxon>Archaea</taxon>
        <taxon>Promethearchaeati</taxon>
        <taxon>Candidatus Heimdallarchaeota</taxon>
        <taxon>Candidatus Heimdallarchaeia (ex Rinke et al. 2021) (nom. nud.)</taxon>
        <taxon>Candidatus Heimdallarchaeales</taxon>
        <taxon>Candidatus Heimdallarchaeaceae</taxon>
        <taxon>Candidatus Heimdallarchaeum</taxon>
    </lineage>
</organism>
<dbReference type="InterPro" id="IPR050237">
    <property type="entry name" value="ATP-dep_AMP-bd_enzyme"/>
</dbReference>
<dbReference type="EMBL" id="CP084166">
    <property type="protein sequence ID" value="UJG41028.1"/>
    <property type="molecule type" value="Genomic_DNA"/>
</dbReference>
<name>A0A9Y1BL55_9ARCH</name>
<dbReference type="CDD" id="cd05936">
    <property type="entry name" value="FC-FACS_FadD_like"/>
    <property type="match status" value="1"/>
</dbReference>
<dbReference type="InterPro" id="IPR000873">
    <property type="entry name" value="AMP-dep_synth/lig_dom"/>
</dbReference>
<dbReference type="Pfam" id="PF00501">
    <property type="entry name" value="AMP-binding"/>
    <property type="match status" value="1"/>
</dbReference>
<proteinExistence type="inferred from homology"/>
<dbReference type="PANTHER" id="PTHR43767">
    <property type="entry name" value="LONG-CHAIN-FATTY-ACID--COA LIGASE"/>
    <property type="match status" value="1"/>
</dbReference>
<dbReference type="Pfam" id="PF13193">
    <property type="entry name" value="AMP-binding_C"/>
    <property type="match status" value="1"/>
</dbReference>
<sequence>MPQKLWKYIPSIPDEIEIPDKSIIELFRETASNFQDLPLTYFEGKYKTYKEVVDDINRLANGLRDLGIKKGDRVAAFLPNSPQFVVTFLAVHSLGAIFTGISALSSQKELQYQLEDSGAKAIVTFDVFLDKVREVKGETSLEHIIVTSAADELPSIKAFLYRLIIGRKNPKVKNEIKYKDLLKKSSNEPIITKVDPKEDIAILQYTGGTTGVMKGAMLTHRNLVAQAITLDYWKNWLDNVPEKPYRIVGALPFSHIFGLSTSLLWPAIAGATIYLFPDPRKLEAIMKSIDKFKIQFFMGIPVMFLKISEHPNVDKYDLSSLLMCISGGESLPQVTVEKFESKTGNVLVEGYGLTESSPVTHVNPANRKYRKIGTIGIPIPNVKAMIVDTDTLEEITEFGKPGELWIRGPSVMKGYWNNKEATENSLVKGWLRTGDIAVMDEEGFFAIVDRIKDMIIVSGYKVWPNEVEDVLYSHPAINMAAVIGEKAETKEIVKAYLVKEPGHEELSLEEVREYCKKHLAPYKVPRKIEYLEELPRTALGKVLRKELRALSAVTSAQSLPKETIEKLAK</sequence>
<protein>
    <submittedName>
        <fullName evidence="4">Long-chain fatty acid--CoA ligase</fullName>
    </submittedName>
</protein>
<dbReference type="PANTHER" id="PTHR43767:SF1">
    <property type="entry name" value="NONRIBOSOMAL PEPTIDE SYNTHASE PES1 (EUROFUNG)-RELATED"/>
    <property type="match status" value="1"/>
</dbReference>
<dbReference type="InterPro" id="IPR045851">
    <property type="entry name" value="AMP-bd_C_sf"/>
</dbReference>
<dbReference type="GO" id="GO:0016878">
    <property type="term" value="F:acid-thiol ligase activity"/>
    <property type="evidence" value="ECO:0007669"/>
    <property type="project" value="UniProtKB-ARBA"/>
</dbReference>
<keyword evidence="4" id="KW-0436">Ligase</keyword>
<evidence type="ECO:0000256" key="1">
    <source>
        <dbReference type="ARBA" id="ARBA00006432"/>
    </source>
</evidence>
<dbReference type="Gene3D" id="3.30.300.30">
    <property type="match status" value="1"/>
</dbReference>
<evidence type="ECO:0000313" key="4">
    <source>
        <dbReference type="EMBL" id="UJG41028.1"/>
    </source>
</evidence>
<dbReference type="Gene3D" id="2.30.38.10">
    <property type="entry name" value="Luciferase, Domain 3"/>
    <property type="match status" value="1"/>
</dbReference>
<dbReference type="SUPFAM" id="SSF56801">
    <property type="entry name" value="Acetyl-CoA synthetase-like"/>
    <property type="match status" value="1"/>
</dbReference>
<dbReference type="FunFam" id="3.40.50.12780:FF:000003">
    <property type="entry name" value="Long-chain-fatty-acid--CoA ligase FadD"/>
    <property type="match status" value="1"/>
</dbReference>
<dbReference type="InterPro" id="IPR020845">
    <property type="entry name" value="AMP-binding_CS"/>
</dbReference>
<feature type="domain" description="AMP-binding enzyme C-terminal" evidence="3">
    <location>
        <begin position="466"/>
        <end position="541"/>
    </location>
</feature>
<dbReference type="PROSITE" id="PS00455">
    <property type="entry name" value="AMP_BINDING"/>
    <property type="match status" value="1"/>
</dbReference>
<dbReference type="AlphaFoldDB" id="A0A9Y1BL55"/>